<evidence type="ECO:0000313" key="4">
    <source>
        <dbReference type="EMBL" id="SJZ67298.1"/>
    </source>
</evidence>
<dbReference type="InterPro" id="IPR036505">
    <property type="entry name" value="Amidase/PGRP_sf"/>
</dbReference>
<evidence type="ECO:0000256" key="1">
    <source>
        <dbReference type="ARBA" id="ARBA00007553"/>
    </source>
</evidence>
<dbReference type="Proteomes" id="UP000189956">
    <property type="component" value="Unassembled WGS sequence"/>
</dbReference>
<proteinExistence type="inferred from homology"/>
<dbReference type="GO" id="GO:0008270">
    <property type="term" value="F:zinc ion binding"/>
    <property type="evidence" value="ECO:0007669"/>
    <property type="project" value="InterPro"/>
</dbReference>
<dbReference type="PANTHER" id="PTHR11022">
    <property type="entry name" value="PEPTIDOGLYCAN RECOGNITION PROTEIN"/>
    <property type="match status" value="1"/>
</dbReference>
<dbReference type="EMBL" id="FUWL01000013">
    <property type="protein sequence ID" value="SJZ67298.1"/>
    <property type="molecule type" value="Genomic_DNA"/>
</dbReference>
<evidence type="ECO:0000259" key="2">
    <source>
        <dbReference type="SMART" id="SM00644"/>
    </source>
</evidence>
<dbReference type="CDD" id="cd06583">
    <property type="entry name" value="PGRP"/>
    <property type="match status" value="1"/>
</dbReference>
<dbReference type="SMART" id="SM00701">
    <property type="entry name" value="PGRP"/>
    <property type="match status" value="1"/>
</dbReference>
<reference evidence="4 5" key="1">
    <citation type="submission" date="2017-02" db="EMBL/GenBank/DDBJ databases">
        <authorList>
            <person name="Peterson S.W."/>
        </authorList>
    </citation>
    <scope>NUCLEOTIDE SEQUENCE [LARGE SCALE GENOMIC DNA]</scope>
    <source>
        <strain evidence="4 5">ATCC 700135</strain>
    </source>
</reference>
<dbReference type="InterPro" id="IPR006619">
    <property type="entry name" value="PGRP_domain_met/bac"/>
</dbReference>
<sequence length="152" mass="17711">MKTEAREVLPSELERSERVIDMIVIHCSATREDRRYVLSQLDRDHRARGFHGIGYHFYITMEGRIYLTRSMDVAGAHARGYNYRSLGICYEGGLDPMGRPKDTRTRAQRESLKRLVDRLHYLHGKVRVVGHRELNPYKACPCFDVRAEFATL</sequence>
<dbReference type="Gene3D" id="3.40.80.10">
    <property type="entry name" value="Peptidoglycan recognition protein-like"/>
    <property type="match status" value="1"/>
</dbReference>
<dbReference type="RefSeq" id="WP_025838785.1">
    <property type="nucleotide sequence ID" value="NZ_FUWL01000013.1"/>
</dbReference>
<evidence type="ECO:0000259" key="3">
    <source>
        <dbReference type="SMART" id="SM00701"/>
    </source>
</evidence>
<dbReference type="AlphaFoldDB" id="A0A1T4MKM3"/>
<dbReference type="GO" id="GO:0009253">
    <property type="term" value="P:peptidoglycan catabolic process"/>
    <property type="evidence" value="ECO:0007669"/>
    <property type="project" value="InterPro"/>
</dbReference>
<dbReference type="InterPro" id="IPR015510">
    <property type="entry name" value="PGRP"/>
</dbReference>
<dbReference type="GO" id="GO:0008745">
    <property type="term" value="F:N-acetylmuramoyl-L-alanine amidase activity"/>
    <property type="evidence" value="ECO:0007669"/>
    <property type="project" value="InterPro"/>
</dbReference>
<evidence type="ECO:0000313" key="5">
    <source>
        <dbReference type="Proteomes" id="UP000189956"/>
    </source>
</evidence>
<comment type="similarity">
    <text evidence="1">Belongs to the N-acetylmuramoyl-L-alanine amidase 2 family.</text>
</comment>
<feature type="domain" description="Peptidoglycan recognition protein family" evidence="3">
    <location>
        <begin position="1"/>
        <end position="135"/>
    </location>
</feature>
<dbReference type="Pfam" id="PF01510">
    <property type="entry name" value="Amidase_2"/>
    <property type="match status" value="1"/>
</dbReference>
<dbReference type="SUPFAM" id="SSF55846">
    <property type="entry name" value="N-acetylmuramoyl-L-alanine amidase-like"/>
    <property type="match status" value="1"/>
</dbReference>
<protein>
    <submittedName>
        <fullName evidence="4">N-acetylmuramoyl-L-alanine amidase</fullName>
    </submittedName>
</protein>
<dbReference type="InterPro" id="IPR002502">
    <property type="entry name" value="Amidase_domain"/>
</dbReference>
<dbReference type="SMART" id="SM00644">
    <property type="entry name" value="Ami_2"/>
    <property type="match status" value="1"/>
</dbReference>
<name>A0A1T4MKM3_PORCN</name>
<organism evidence="4 5">
    <name type="scientific">Porphyromonas cangingivalis</name>
    <dbReference type="NCBI Taxonomy" id="36874"/>
    <lineage>
        <taxon>Bacteria</taxon>
        <taxon>Pseudomonadati</taxon>
        <taxon>Bacteroidota</taxon>
        <taxon>Bacteroidia</taxon>
        <taxon>Bacteroidales</taxon>
        <taxon>Porphyromonadaceae</taxon>
        <taxon>Porphyromonas</taxon>
    </lineage>
</organism>
<accession>A0A1T4MKM3</accession>
<feature type="domain" description="N-acetylmuramoyl-L-alanine amidase" evidence="2">
    <location>
        <begin position="11"/>
        <end position="142"/>
    </location>
</feature>
<gene>
    <name evidence="4" type="ORF">SAMN02745205_01561</name>
</gene>
<dbReference type="PANTHER" id="PTHR11022:SF41">
    <property type="entry name" value="PEPTIDOGLYCAN-RECOGNITION PROTEIN LC-RELATED"/>
    <property type="match status" value="1"/>
</dbReference>